<evidence type="ECO:0000256" key="8">
    <source>
        <dbReference type="PIRSR" id="PIRSR618044-2"/>
    </source>
</evidence>
<evidence type="ECO:0000256" key="4">
    <source>
        <dbReference type="ARBA" id="ARBA00022960"/>
    </source>
</evidence>
<comment type="similarity">
    <text evidence="1 9">Belongs to the peptidase S11 family.</text>
</comment>
<evidence type="ECO:0000256" key="9">
    <source>
        <dbReference type="RuleBase" id="RU004016"/>
    </source>
</evidence>
<gene>
    <name evidence="11" type="ORF">BCB44BAC_01655</name>
</gene>
<dbReference type="InterPro" id="IPR018044">
    <property type="entry name" value="Peptidase_S11"/>
</dbReference>
<evidence type="ECO:0000259" key="10">
    <source>
        <dbReference type="Pfam" id="PF00768"/>
    </source>
</evidence>
<dbReference type="GO" id="GO:0009002">
    <property type="term" value="F:serine-type D-Ala-D-Ala carboxypeptidase activity"/>
    <property type="evidence" value="ECO:0007669"/>
    <property type="project" value="UniProtKB-EC"/>
</dbReference>
<keyword evidence="2" id="KW-0732">Signal</keyword>
<dbReference type="Gene3D" id="3.40.710.10">
    <property type="entry name" value="DD-peptidase/beta-lactamase superfamily"/>
    <property type="match status" value="1"/>
</dbReference>
<sequence length="339" mass="37934">MKRLRWGRVTILLAVIFGICWFVFHEGLGKDDRDIAKAKENLLIEGQPLQVAELPKLGVSEKVIPQKYLPVVEAKAAIIIDASDGEVIYQNNENETFAPASMSKMMTAYLLLENIHKGKVHWEDQVKISAKSAQTEGAKIPLQMNDVVTVKDLFHALMIQSANNAAVALAEHMAKTEKNFVQIMNQKAKDLELSNKTKFANASGLQEPDGSETKMPAADVAKLAYHLIKEYPEILEVTHLRRSQLAFKNISVTSTNEMLNTANKNLHIEGMDGLKTGFTDSAGYCFTGTAKQGDKRIITVVMGTKSQTKRFTETHKLMSYGFEFVNERKEHEETSYLKK</sequence>
<feature type="active site" evidence="7">
    <location>
        <position position="161"/>
    </location>
</feature>
<evidence type="ECO:0000313" key="12">
    <source>
        <dbReference type="Proteomes" id="UP000242164"/>
    </source>
</evidence>
<dbReference type="InterPro" id="IPR001967">
    <property type="entry name" value="Peptidase_S11_N"/>
</dbReference>
<keyword evidence="6" id="KW-0961">Cell wall biogenesis/degradation</keyword>
<evidence type="ECO:0000256" key="6">
    <source>
        <dbReference type="ARBA" id="ARBA00023316"/>
    </source>
</evidence>
<evidence type="ECO:0000256" key="2">
    <source>
        <dbReference type="ARBA" id="ARBA00022729"/>
    </source>
</evidence>
<dbReference type="PRINTS" id="PR00725">
    <property type="entry name" value="DADACBPTASE1"/>
</dbReference>
<dbReference type="EMBL" id="FMIK01000022">
    <property type="protein sequence ID" value="SCL90055.1"/>
    <property type="molecule type" value="Genomic_DNA"/>
</dbReference>
<keyword evidence="3 11" id="KW-0378">Hydrolase</keyword>
<evidence type="ECO:0000256" key="3">
    <source>
        <dbReference type="ARBA" id="ARBA00022801"/>
    </source>
</evidence>
<organism evidence="11 12">
    <name type="scientific">Bacillus cytotoxicus</name>
    <dbReference type="NCBI Taxonomy" id="580165"/>
    <lineage>
        <taxon>Bacteria</taxon>
        <taxon>Bacillati</taxon>
        <taxon>Bacillota</taxon>
        <taxon>Bacilli</taxon>
        <taxon>Bacillales</taxon>
        <taxon>Bacillaceae</taxon>
        <taxon>Bacillus</taxon>
        <taxon>Bacillus cereus group</taxon>
    </lineage>
</organism>
<evidence type="ECO:0000313" key="11">
    <source>
        <dbReference type="EMBL" id="SCL90055.1"/>
    </source>
</evidence>
<name>A0AAX2CFJ6_9BACI</name>
<dbReference type="GeneID" id="33896826"/>
<evidence type="ECO:0000256" key="5">
    <source>
        <dbReference type="ARBA" id="ARBA00022984"/>
    </source>
</evidence>
<feature type="active site" description="Proton acceptor" evidence="7">
    <location>
        <position position="104"/>
    </location>
</feature>
<feature type="binding site" evidence="8">
    <location>
        <position position="275"/>
    </location>
    <ligand>
        <name>substrate</name>
    </ligand>
</feature>
<keyword evidence="11" id="KW-0121">Carboxypeptidase</keyword>
<dbReference type="PANTHER" id="PTHR21581">
    <property type="entry name" value="D-ALANYL-D-ALANINE CARBOXYPEPTIDASE"/>
    <property type="match status" value="1"/>
</dbReference>
<dbReference type="InterPro" id="IPR012338">
    <property type="entry name" value="Beta-lactam/transpept-like"/>
</dbReference>
<reference evidence="11 12" key="1">
    <citation type="submission" date="2016-08" db="EMBL/GenBank/DDBJ databases">
        <authorList>
            <person name="Loux V."/>
            <person name="Rue O."/>
        </authorList>
    </citation>
    <scope>NUCLEOTIDE SEQUENCE [LARGE SCALE GENOMIC DNA]</scope>
    <source>
        <strain evidence="11 12">AFSSA_08CEB44bac</strain>
    </source>
</reference>
<dbReference type="Proteomes" id="UP000242164">
    <property type="component" value="Unassembled WGS sequence"/>
</dbReference>
<keyword evidence="11" id="KW-0645">Protease</keyword>
<dbReference type="GO" id="GO:0008360">
    <property type="term" value="P:regulation of cell shape"/>
    <property type="evidence" value="ECO:0007669"/>
    <property type="project" value="UniProtKB-KW"/>
</dbReference>
<feature type="domain" description="Peptidase S11 D-alanyl-D-alanine carboxypeptidase A N-terminal" evidence="10">
    <location>
        <begin position="70"/>
        <end position="305"/>
    </location>
</feature>
<dbReference type="RefSeq" id="WP_012093980.1">
    <property type="nucleotide sequence ID" value="NZ_CP066179.1"/>
</dbReference>
<dbReference type="GO" id="GO:0006508">
    <property type="term" value="P:proteolysis"/>
    <property type="evidence" value="ECO:0007669"/>
    <property type="project" value="InterPro"/>
</dbReference>
<dbReference type="Pfam" id="PF00768">
    <property type="entry name" value="Peptidase_S11"/>
    <property type="match status" value="1"/>
</dbReference>
<keyword evidence="5" id="KW-0573">Peptidoglycan synthesis</keyword>
<comment type="caution">
    <text evidence="11">The sequence shown here is derived from an EMBL/GenBank/DDBJ whole genome shotgun (WGS) entry which is preliminary data.</text>
</comment>
<dbReference type="GO" id="GO:0071555">
    <property type="term" value="P:cell wall organization"/>
    <property type="evidence" value="ECO:0007669"/>
    <property type="project" value="UniProtKB-KW"/>
</dbReference>
<evidence type="ECO:0000256" key="1">
    <source>
        <dbReference type="ARBA" id="ARBA00007164"/>
    </source>
</evidence>
<proteinExistence type="inferred from homology"/>
<dbReference type="GO" id="GO:0009252">
    <property type="term" value="P:peptidoglycan biosynthetic process"/>
    <property type="evidence" value="ECO:0007669"/>
    <property type="project" value="UniProtKB-KW"/>
</dbReference>
<dbReference type="EC" id="3.4.16.4" evidence="11"/>
<dbReference type="PANTHER" id="PTHR21581:SF11">
    <property type="entry name" value="D-ALANYL-D-ALANINE CARBOXYPEPTIDASE DACA"/>
    <property type="match status" value="1"/>
</dbReference>
<dbReference type="AlphaFoldDB" id="A0AAX2CFJ6"/>
<keyword evidence="4" id="KW-0133">Cell shape</keyword>
<evidence type="ECO:0000256" key="7">
    <source>
        <dbReference type="PIRSR" id="PIRSR618044-1"/>
    </source>
</evidence>
<accession>A0AAX2CFJ6</accession>
<feature type="active site" description="Acyl-ester intermediate" evidence="7">
    <location>
        <position position="101"/>
    </location>
</feature>
<protein>
    <submittedName>
        <fullName evidence="11">Serine-type D-Ala-D-Ala carboxypeptidase</fullName>
        <ecNumber evidence="11">3.4.16.4</ecNumber>
    </submittedName>
</protein>
<dbReference type="SUPFAM" id="SSF56601">
    <property type="entry name" value="beta-lactamase/transpeptidase-like"/>
    <property type="match status" value="1"/>
</dbReference>